<keyword evidence="14" id="KW-1185">Reference proteome</keyword>
<evidence type="ECO:0000256" key="9">
    <source>
        <dbReference type="ARBA" id="ARBA00033070"/>
    </source>
</evidence>
<name>A0A1G6IF78_9FIRM</name>
<dbReference type="EC" id="2.7.7.6" evidence="2 11"/>
<dbReference type="NCBIfam" id="NF003515">
    <property type="entry name" value="PRK05182.2-1"/>
    <property type="match status" value="1"/>
</dbReference>
<dbReference type="SUPFAM" id="SSF56553">
    <property type="entry name" value="Insert subdomain of RNA polymerase alpha subunit"/>
    <property type="match status" value="1"/>
</dbReference>
<keyword evidence="4 11" id="KW-0240">DNA-directed RNA polymerase</keyword>
<comment type="function">
    <text evidence="11">DNA-dependent RNA polymerase catalyzes the transcription of DNA into RNA using the four ribonucleoside triphosphates as substrates.</text>
</comment>
<dbReference type="CDD" id="cd06928">
    <property type="entry name" value="RNAP_alpha_NTD"/>
    <property type="match status" value="1"/>
</dbReference>
<evidence type="ECO:0000256" key="1">
    <source>
        <dbReference type="ARBA" id="ARBA00007123"/>
    </source>
</evidence>
<dbReference type="InterPro" id="IPR011260">
    <property type="entry name" value="RNAP_asu_C"/>
</dbReference>
<organism evidence="13 14">
    <name type="scientific">Succiniclasticum ruminis</name>
    <dbReference type="NCBI Taxonomy" id="40841"/>
    <lineage>
        <taxon>Bacteria</taxon>
        <taxon>Bacillati</taxon>
        <taxon>Bacillota</taxon>
        <taxon>Negativicutes</taxon>
        <taxon>Acidaminococcales</taxon>
        <taxon>Acidaminococcaceae</taxon>
        <taxon>Succiniclasticum</taxon>
    </lineage>
</organism>
<comment type="catalytic activity">
    <reaction evidence="10 11">
        <text>RNA(n) + a ribonucleoside 5'-triphosphate = RNA(n+1) + diphosphate</text>
        <dbReference type="Rhea" id="RHEA:21248"/>
        <dbReference type="Rhea" id="RHEA-COMP:14527"/>
        <dbReference type="Rhea" id="RHEA-COMP:17342"/>
        <dbReference type="ChEBI" id="CHEBI:33019"/>
        <dbReference type="ChEBI" id="CHEBI:61557"/>
        <dbReference type="ChEBI" id="CHEBI:140395"/>
        <dbReference type="EC" id="2.7.7.6"/>
    </reaction>
</comment>
<evidence type="ECO:0000256" key="7">
    <source>
        <dbReference type="ARBA" id="ARBA00023163"/>
    </source>
</evidence>
<reference evidence="14" key="1">
    <citation type="submission" date="2016-10" db="EMBL/GenBank/DDBJ databases">
        <authorList>
            <person name="Varghese N."/>
            <person name="Submissions S."/>
        </authorList>
    </citation>
    <scope>NUCLEOTIDE SEQUENCE [LARGE SCALE GENOMIC DNA]</scope>
    <source>
        <strain evidence="14">DSM 11005</strain>
    </source>
</reference>
<dbReference type="HAMAP" id="MF_00059">
    <property type="entry name" value="RNApol_bact_RpoA"/>
    <property type="match status" value="1"/>
</dbReference>
<dbReference type="Pfam" id="PF01000">
    <property type="entry name" value="RNA_pol_A_bac"/>
    <property type="match status" value="1"/>
</dbReference>
<comment type="subunit">
    <text evidence="11">Homodimer. The RNAP catalytic core consists of 2 alpha, 1 beta, 1 beta' and 1 omega subunit. When a sigma factor is associated with the core the holoenzyme is formed, which can initiate transcription.</text>
</comment>
<gene>
    <name evidence="11" type="primary">rpoA</name>
    <name evidence="13" type="ORF">SAMN04487864_10246</name>
</gene>
<sequence>MIEIIEPKLVTTEVSGDKRYGKFVWEPLERGYGITLGNSLRRVLLSSLPGAAVIGVMIEYGEGTKVLHEFTTIPGVREDVADIVLNIKGLCMQLSSPDSEMKVLHINAAGEQEITAEDIETDSDVEILNPDLHIATLDKDASLKIDIYVDTGRGYVPGDKNKRDDMGIGWIPVDSIYSPITRVKFGVTDTRVGNVTDYDKLTLEVWTDGSINPEDAISRASGLLIDYLKLFQNGTVVEQQLVPAAEPSATEKDTEEQEDPKLAMSIEELDLSVRSNNCLRRAGINTVGDLINKSEDDLKKVRNLGTKSLEEIIKKLVDLELSLRKDDED</sequence>
<dbReference type="Pfam" id="PF03118">
    <property type="entry name" value="RNA_pol_A_CTD"/>
    <property type="match status" value="1"/>
</dbReference>
<dbReference type="InterPro" id="IPR036603">
    <property type="entry name" value="RBP11-like"/>
</dbReference>
<comment type="similarity">
    <text evidence="1 11">Belongs to the RNA polymerase alpha chain family.</text>
</comment>
<evidence type="ECO:0000256" key="4">
    <source>
        <dbReference type="ARBA" id="ARBA00022478"/>
    </source>
</evidence>
<dbReference type="NCBIfam" id="NF003519">
    <property type="entry name" value="PRK05182.2-5"/>
    <property type="match status" value="1"/>
</dbReference>
<dbReference type="GO" id="GO:0005737">
    <property type="term" value="C:cytoplasm"/>
    <property type="evidence" value="ECO:0007669"/>
    <property type="project" value="UniProtKB-ARBA"/>
</dbReference>
<evidence type="ECO:0000256" key="8">
    <source>
        <dbReference type="ARBA" id="ARBA00032524"/>
    </source>
</evidence>
<dbReference type="NCBIfam" id="TIGR02027">
    <property type="entry name" value="rpoA"/>
    <property type="match status" value="1"/>
</dbReference>
<dbReference type="GO" id="GO:0003899">
    <property type="term" value="F:DNA-directed RNA polymerase activity"/>
    <property type="evidence" value="ECO:0007669"/>
    <property type="project" value="UniProtKB-UniRule"/>
</dbReference>
<dbReference type="SMART" id="SM00662">
    <property type="entry name" value="RPOLD"/>
    <property type="match status" value="1"/>
</dbReference>
<dbReference type="RefSeq" id="WP_093729230.1">
    <property type="nucleotide sequence ID" value="NZ_FMYW01000002.1"/>
</dbReference>
<dbReference type="GO" id="GO:0000428">
    <property type="term" value="C:DNA-directed RNA polymerase complex"/>
    <property type="evidence" value="ECO:0007669"/>
    <property type="project" value="UniProtKB-KW"/>
</dbReference>
<proteinExistence type="inferred from homology"/>
<dbReference type="SUPFAM" id="SSF47789">
    <property type="entry name" value="C-terminal domain of RNA polymerase alpha subunit"/>
    <property type="match status" value="1"/>
</dbReference>
<evidence type="ECO:0000313" key="14">
    <source>
        <dbReference type="Proteomes" id="UP000198943"/>
    </source>
</evidence>
<evidence type="ECO:0000256" key="2">
    <source>
        <dbReference type="ARBA" id="ARBA00012418"/>
    </source>
</evidence>
<dbReference type="SUPFAM" id="SSF55257">
    <property type="entry name" value="RBP11-like subunits of RNA polymerase"/>
    <property type="match status" value="1"/>
</dbReference>
<keyword evidence="6 11" id="KW-0548">Nucleotidyltransferase</keyword>
<keyword evidence="7 11" id="KW-0804">Transcription</keyword>
<evidence type="ECO:0000256" key="6">
    <source>
        <dbReference type="ARBA" id="ARBA00022695"/>
    </source>
</evidence>
<feature type="domain" description="DNA-directed RNA polymerase RpoA/D/Rpb3-type" evidence="12">
    <location>
        <begin position="20"/>
        <end position="234"/>
    </location>
</feature>
<keyword evidence="5 11" id="KW-0808">Transferase</keyword>
<dbReference type="AlphaFoldDB" id="A0A1G6IF78"/>
<dbReference type="InterPro" id="IPR011262">
    <property type="entry name" value="DNA-dir_RNA_pol_insert"/>
</dbReference>
<dbReference type="Proteomes" id="UP000198943">
    <property type="component" value="Unassembled WGS sequence"/>
</dbReference>
<dbReference type="Gene3D" id="1.10.150.20">
    <property type="entry name" value="5' to 3' exonuclease, C-terminal subdomain"/>
    <property type="match status" value="1"/>
</dbReference>
<dbReference type="OrthoDB" id="9805706at2"/>
<dbReference type="FunFam" id="2.170.120.12:FF:000001">
    <property type="entry name" value="DNA-directed RNA polymerase subunit alpha"/>
    <property type="match status" value="1"/>
</dbReference>
<dbReference type="EMBL" id="FMYW01000002">
    <property type="protein sequence ID" value="SDC05179.1"/>
    <property type="molecule type" value="Genomic_DNA"/>
</dbReference>
<accession>A0A1G6IF78</accession>
<dbReference type="NCBIfam" id="NF003513">
    <property type="entry name" value="PRK05182.1-2"/>
    <property type="match status" value="1"/>
</dbReference>
<dbReference type="GO" id="GO:0003677">
    <property type="term" value="F:DNA binding"/>
    <property type="evidence" value="ECO:0007669"/>
    <property type="project" value="UniProtKB-UniRule"/>
</dbReference>
<dbReference type="GO" id="GO:0046983">
    <property type="term" value="F:protein dimerization activity"/>
    <property type="evidence" value="ECO:0007669"/>
    <property type="project" value="InterPro"/>
</dbReference>
<evidence type="ECO:0000256" key="10">
    <source>
        <dbReference type="ARBA" id="ARBA00048552"/>
    </source>
</evidence>
<dbReference type="Gene3D" id="3.30.1360.10">
    <property type="entry name" value="RNA polymerase, RBP11-like subunit"/>
    <property type="match status" value="1"/>
</dbReference>
<evidence type="ECO:0000256" key="5">
    <source>
        <dbReference type="ARBA" id="ARBA00022679"/>
    </source>
</evidence>
<comment type="domain">
    <text evidence="11">The N-terminal domain is essential for RNAP assembly and basal transcription, whereas the C-terminal domain is involved in interaction with transcriptional regulators and with upstream promoter elements.</text>
</comment>
<dbReference type="GO" id="GO:0006351">
    <property type="term" value="P:DNA-templated transcription"/>
    <property type="evidence" value="ECO:0007669"/>
    <property type="project" value="UniProtKB-UniRule"/>
</dbReference>
<evidence type="ECO:0000256" key="3">
    <source>
        <dbReference type="ARBA" id="ARBA00015972"/>
    </source>
</evidence>
<dbReference type="Gene3D" id="2.170.120.12">
    <property type="entry name" value="DNA-directed RNA polymerase, insert domain"/>
    <property type="match status" value="1"/>
</dbReference>
<feature type="region of interest" description="Alpha C-terminal domain (alpha-CTD)" evidence="11">
    <location>
        <begin position="258"/>
        <end position="329"/>
    </location>
</feature>
<dbReference type="InterPro" id="IPR036643">
    <property type="entry name" value="RNApol_insert_sf"/>
</dbReference>
<dbReference type="InterPro" id="IPR011773">
    <property type="entry name" value="DNA-dir_RpoA"/>
</dbReference>
<dbReference type="InterPro" id="IPR011263">
    <property type="entry name" value="DNA-dir_RNA_pol_RpoA/D/Rpb3"/>
</dbReference>
<evidence type="ECO:0000313" key="13">
    <source>
        <dbReference type="EMBL" id="SDC05179.1"/>
    </source>
</evidence>
<evidence type="ECO:0000259" key="12">
    <source>
        <dbReference type="SMART" id="SM00662"/>
    </source>
</evidence>
<feature type="region of interest" description="Alpha N-terminal domain (alpha-NTD)" evidence="11">
    <location>
        <begin position="1"/>
        <end position="239"/>
    </location>
</feature>
<dbReference type="Pfam" id="PF01193">
    <property type="entry name" value="RNA_pol_L"/>
    <property type="match status" value="1"/>
</dbReference>
<evidence type="ECO:0000256" key="11">
    <source>
        <dbReference type="HAMAP-Rule" id="MF_00059"/>
    </source>
</evidence>
<protein>
    <recommendedName>
        <fullName evidence="3 11">DNA-directed RNA polymerase subunit alpha</fullName>
        <shortName evidence="11">RNAP subunit alpha</shortName>
        <ecNumber evidence="2 11">2.7.7.6</ecNumber>
    </recommendedName>
    <alternativeName>
        <fullName evidence="9 11">RNA polymerase subunit alpha</fullName>
    </alternativeName>
    <alternativeName>
        <fullName evidence="8 11">Transcriptase subunit alpha</fullName>
    </alternativeName>
</protein>